<keyword evidence="4" id="KW-0720">Serine protease</keyword>
<dbReference type="Gene3D" id="3.40.50.880">
    <property type="match status" value="1"/>
</dbReference>
<proteinExistence type="inferred from homology"/>
<dbReference type="PANTHER" id="PTHR20842:SF0">
    <property type="entry name" value="ALPHA-ASPARTYL DIPEPTIDASE"/>
    <property type="match status" value="1"/>
</dbReference>
<dbReference type="GO" id="GO:0008236">
    <property type="term" value="F:serine-type peptidase activity"/>
    <property type="evidence" value="ECO:0007669"/>
    <property type="project" value="UniProtKB-KW"/>
</dbReference>
<dbReference type="Pfam" id="PF03575">
    <property type="entry name" value="Peptidase_S51"/>
    <property type="match status" value="1"/>
</dbReference>
<dbReference type="PANTHER" id="PTHR20842">
    <property type="entry name" value="PROTEASE S51 ALPHA-ASPARTYL DIPEPTIDASE"/>
    <property type="match status" value="1"/>
</dbReference>
<evidence type="ECO:0000313" key="5">
    <source>
        <dbReference type="EMBL" id="XDS46614.1"/>
    </source>
</evidence>
<name>A0AB39UHQ9_9BIFI</name>
<accession>A0AB39UHQ9</accession>
<evidence type="ECO:0000256" key="1">
    <source>
        <dbReference type="ARBA" id="ARBA00006534"/>
    </source>
</evidence>
<dbReference type="EMBL" id="CP129675">
    <property type="protein sequence ID" value="XDS46614.1"/>
    <property type="molecule type" value="Genomic_DNA"/>
</dbReference>
<gene>
    <name evidence="7" type="ORF">QN062_05690</name>
    <name evidence="6" type="ORF">QN216_10300</name>
    <name evidence="5" type="ORF">QN217_00165</name>
</gene>
<dbReference type="GO" id="GO:0006508">
    <property type="term" value="P:proteolysis"/>
    <property type="evidence" value="ECO:0007669"/>
    <property type="project" value="UniProtKB-KW"/>
</dbReference>
<organism evidence="6">
    <name type="scientific">Bifidobacterium fermentum</name>
    <dbReference type="NCBI Taxonomy" id="3059035"/>
    <lineage>
        <taxon>Bacteria</taxon>
        <taxon>Bacillati</taxon>
        <taxon>Actinomycetota</taxon>
        <taxon>Actinomycetes</taxon>
        <taxon>Bifidobacteriales</taxon>
        <taxon>Bifidobacteriaceae</taxon>
        <taxon>Bifidobacterium</taxon>
    </lineage>
</organism>
<dbReference type="KEGG" id="bfk:QN062_05690"/>
<dbReference type="CDD" id="cd03129">
    <property type="entry name" value="GAT1_Peptidase_E_like"/>
    <property type="match status" value="1"/>
</dbReference>
<reference evidence="6" key="1">
    <citation type="submission" date="2023-07" db="EMBL/GenBank/DDBJ databases">
        <title>Bifidobacterium aquikefiriaerophilum sp. nov. and Bifidobacterium eccum sp. nov., isolated from water kefir.</title>
        <authorList>
            <person name="Breselge S."/>
            <person name="Bellassi P."/>
            <person name="Barcenilla C."/>
            <person name="Alvarez-Ordonez A."/>
            <person name="Morelli L."/>
            <person name="Cotter P.D."/>
        </authorList>
    </citation>
    <scope>NUCLEOTIDE SEQUENCE</scope>
    <source>
        <strain evidence="7">WK012_4_13</strain>
        <strain evidence="6">WK013_4_14</strain>
        <strain evidence="5">WK048_4_13</strain>
    </source>
</reference>
<dbReference type="AlphaFoldDB" id="A0AB39UHQ9"/>
<evidence type="ECO:0000313" key="6">
    <source>
        <dbReference type="EMBL" id="XDS48682.1"/>
    </source>
</evidence>
<evidence type="ECO:0000256" key="4">
    <source>
        <dbReference type="ARBA" id="ARBA00022825"/>
    </source>
</evidence>
<dbReference type="RefSeq" id="WP_369340882.1">
    <property type="nucleotide sequence ID" value="NZ_CP129675.1"/>
</dbReference>
<dbReference type="EMBL" id="CP129682">
    <property type="protein sequence ID" value="XDS48682.1"/>
    <property type="molecule type" value="Genomic_DNA"/>
</dbReference>
<keyword evidence="3" id="KW-0378">Hydrolase</keyword>
<evidence type="ECO:0000256" key="3">
    <source>
        <dbReference type="ARBA" id="ARBA00022801"/>
    </source>
</evidence>
<dbReference type="EMBL" id="CP129683">
    <property type="protein sequence ID" value="XDS49911.1"/>
    <property type="molecule type" value="Genomic_DNA"/>
</dbReference>
<keyword evidence="6" id="KW-0315">Glutamine amidotransferase</keyword>
<dbReference type="InterPro" id="IPR005320">
    <property type="entry name" value="Peptidase_S51"/>
</dbReference>
<dbReference type="InterPro" id="IPR029062">
    <property type="entry name" value="Class_I_gatase-like"/>
</dbReference>
<protein>
    <submittedName>
        <fullName evidence="6">Type 1 glutamine amidotransferase-like domain-containing protein</fullName>
    </submittedName>
</protein>
<comment type="similarity">
    <text evidence="1">Belongs to the peptidase S51 family.</text>
</comment>
<evidence type="ECO:0000256" key="2">
    <source>
        <dbReference type="ARBA" id="ARBA00022670"/>
    </source>
</evidence>
<sequence>MHTLFLTSMFAPMAARFHDFARGDCTGKKACLIPTASSRQKVRHYVNADRSALKSLGIRVADLEVSTASPQEIRRCIGQSDYVVITGGNTFYLLQELRRSEADKAIVDHIDAGKTYIGASAGSVILAPDIGYISHMDSTDAAPELAGDYTGLGVLDFYLVPHVGNFPFKAAAKAIQDEYSSSHDLQGISNHEAIEIRDGAERIIGA</sequence>
<keyword evidence="2" id="KW-0645">Protease</keyword>
<dbReference type="SUPFAM" id="SSF52317">
    <property type="entry name" value="Class I glutamine amidotransferase-like"/>
    <property type="match status" value="1"/>
</dbReference>
<evidence type="ECO:0000313" key="7">
    <source>
        <dbReference type="EMBL" id="XDS49911.1"/>
    </source>
</evidence>